<sequence>MACCRGERTRRVCARVLVAGSAISCHRSLCLDDANITACAFNHVTELVNCSDLGDAFSDDENATACVKYSVTGESSRRLEGSAIILSHWCRSITAATSGVVEKRKKTRMLRFIFCEYGAAPEGRGAGETGDPREKPRRTTASSGTIPACENGVTRPGTEPGPPWREASVLVAQPEKQRDAAAHECGALSLWCNSPDLVKLSLHEAEEYHGSRTLAVFKDCGVAGAVYRRISGEAFSPCESLEVKTCFLFRSNATLDLGGRLREAMHYAGGVNETVLNTHLCHSDACNAAAKIGWSTTALLASVLGAVASRLVRR</sequence>
<name>A0ABQ9GG28_9NEOP</name>
<organism evidence="2 3">
    <name type="scientific">Dryococelus australis</name>
    <dbReference type="NCBI Taxonomy" id="614101"/>
    <lineage>
        <taxon>Eukaryota</taxon>
        <taxon>Metazoa</taxon>
        <taxon>Ecdysozoa</taxon>
        <taxon>Arthropoda</taxon>
        <taxon>Hexapoda</taxon>
        <taxon>Insecta</taxon>
        <taxon>Pterygota</taxon>
        <taxon>Neoptera</taxon>
        <taxon>Polyneoptera</taxon>
        <taxon>Phasmatodea</taxon>
        <taxon>Verophasmatodea</taxon>
        <taxon>Anareolatae</taxon>
        <taxon>Phasmatidae</taxon>
        <taxon>Eurycanthinae</taxon>
        <taxon>Dryococelus</taxon>
    </lineage>
</organism>
<feature type="region of interest" description="Disordered" evidence="1">
    <location>
        <begin position="123"/>
        <end position="165"/>
    </location>
</feature>
<evidence type="ECO:0000313" key="2">
    <source>
        <dbReference type="EMBL" id="KAJ8870329.1"/>
    </source>
</evidence>
<keyword evidence="3" id="KW-1185">Reference proteome</keyword>
<evidence type="ECO:0000256" key="1">
    <source>
        <dbReference type="SAM" id="MobiDB-lite"/>
    </source>
</evidence>
<protein>
    <submittedName>
        <fullName evidence="2">Uncharacterized protein</fullName>
    </submittedName>
</protein>
<accession>A0ABQ9GG28</accession>
<proteinExistence type="predicted"/>
<dbReference type="EMBL" id="JARBHB010000013">
    <property type="protein sequence ID" value="KAJ8870329.1"/>
    <property type="molecule type" value="Genomic_DNA"/>
</dbReference>
<comment type="caution">
    <text evidence="2">The sequence shown here is derived from an EMBL/GenBank/DDBJ whole genome shotgun (WGS) entry which is preliminary data.</text>
</comment>
<reference evidence="2 3" key="1">
    <citation type="submission" date="2023-02" db="EMBL/GenBank/DDBJ databases">
        <title>LHISI_Scaffold_Assembly.</title>
        <authorList>
            <person name="Stuart O.P."/>
            <person name="Cleave R."/>
            <person name="Magrath M.J.L."/>
            <person name="Mikheyev A.S."/>
        </authorList>
    </citation>
    <scope>NUCLEOTIDE SEQUENCE [LARGE SCALE GENOMIC DNA]</scope>
    <source>
        <strain evidence="2">Daus_M_001</strain>
        <tissue evidence="2">Leg muscle</tissue>
    </source>
</reference>
<gene>
    <name evidence="2" type="ORF">PR048_029350</name>
</gene>
<dbReference type="Proteomes" id="UP001159363">
    <property type="component" value="Chromosome 12"/>
</dbReference>
<evidence type="ECO:0000313" key="3">
    <source>
        <dbReference type="Proteomes" id="UP001159363"/>
    </source>
</evidence>